<sequence length="85" mass="9393">MAVPLDRGLRAAPQRPAGEPGSFDDLDALISAQAYRLADWHVASDDVNYRRFFDVNTLAALRMERPPRCSTPPTARSCRGCRTAC</sequence>
<name>A0ABX6NZF2_9BURK</name>
<accession>A0ABX6NZF2</accession>
<feature type="region of interest" description="Disordered" evidence="1">
    <location>
        <begin position="1"/>
        <end position="23"/>
    </location>
</feature>
<gene>
    <name evidence="2" type="ORF">HK414_13265</name>
</gene>
<keyword evidence="3" id="KW-1185">Reference proteome</keyword>
<dbReference type="Gene3D" id="3.30.1590.10">
    <property type="entry name" value="Maltooligosyl trehalose synthase, domain 2"/>
    <property type="match status" value="1"/>
</dbReference>
<proteinExistence type="predicted"/>
<evidence type="ECO:0000256" key="1">
    <source>
        <dbReference type="SAM" id="MobiDB-lite"/>
    </source>
</evidence>
<reference evidence="2 3" key="2">
    <citation type="submission" date="2020-05" db="EMBL/GenBank/DDBJ databases">
        <authorList>
            <person name="Khan S.A."/>
            <person name="Jeon C.O."/>
            <person name="Chun B.H."/>
        </authorList>
    </citation>
    <scope>NUCLEOTIDE SEQUENCE [LARGE SCALE GENOMIC DNA]</scope>
    <source>
        <strain evidence="2 3">H242</strain>
    </source>
</reference>
<reference evidence="2 3" key="1">
    <citation type="submission" date="2020-05" db="EMBL/GenBank/DDBJ databases">
        <title>Ramlibacter rhizophilus sp. nov., isolated from rhizosphere soil of national flower Mugunghwa from South Korea.</title>
        <authorList>
            <person name="Zheng-Fei Y."/>
            <person name="Huan T."/>
        </authorList>
    </citation>
    <scope>NUCLEOTIDE SEQUENCE [LARGE SCALE GENOMIC DNA]</scope>
    <source>
        <strain evidence="2 3">H242</strain>
    </source>
</reference>
<dbReference type="Proteomes" id="UP000500826">
    <property type="component" value="Chromosome"/>
</dbReference>
<organism evidence="2 3">
    <name type="scientific">Ramlibacter terrae</name>
    <dbReference type="NCBI Taxonomy" id="2732511"/>
    <lineage>
        <taxon>Bacteria</taxon>
        <taxon>Pseudomonadati</taxon>
        <taxon>Pseudomonadota</taxon>
        <taxon>Betaproteobacteria</taxon>
        <taxon>Burkholderiales</taxon>
        <taxon>Comamonadaceae</taxon>
        <taxon>Ramlibacter</taxon>
    </lineage>
</organism>
<protein>
    <submittedName>
        <fullName evidence="2">Uncharacterized protein</fullName>
    </submittedName>
</protein>
<dbReference type="EMBL" id="CP053418">
    <property type="protein sequence ID" value="QJW83189.1"/>
    <property type="molecule type" value="Genomic_DNA"/>
</dbReference>
<evidence type="ECO:0000313" key="2">
    <source>
        <dbReference type="EMBL" id="QJW83189.1"/>
    </source>
</evidence>
<evidence type="ECO:0000313" key="3">
    <source>
        <dbReference type="Proteomes" id="UP000500826"/>
    </source>
</evidence>